<reference evidence="2" key="1">
    <citation type="journal article" date="2021" name="PeerJ">
        <title>Extensive microbial diversity within the chicken gut microbiome revealed by metagenomics and culture.</title>
        <authorList>
            <person name="Gilroy R."/>
            <person name="Ravi A."/>
            <person name="Getino M."/>
            <person name="Pursley I."/>
            <person name="Horton D.L."/>
            <person name="Alikhan N.F."/>
            <person name="Baker D."/>
            <person name="Gharbi K."/>
            <person name="Hall N."/>
            <person name="Watson M."/>
            <person name="Adriaenssens E.M."/>
            <person name="Foster-Nyarko E."/>
            <person name="Jarju S."/>
            <person name="Secka A."/>
            <person name="Antonio M."/>
            <person name="Oren A."/>
            <person name="Chaudhuri R.R."/>
            <person name="La Ragione R."/>
            <person name="Hildebrand F."/>
            <person name="Pallen M.J."/>
        </authorList>
    </citation>
    <scope>NUCLEOTIDE SEQUENCE</scope>
    <source>
        <strain evidence="2">CHK180-15479</strain>
    </source>
</reference>
<evidence type="ECO:0000256" key="1">
    <source>
        <dbReference type="SAM" id="MobiDB-lite"/>
    </source>
</evidence>
<feature type="compositionally biased region" description="Acidic residues" evidence="1">
    <location>
        <begin position="51"/>
        <end position="70"/>
    </location>
</feature>
<evidence type="ECO:0000313" key="2">
    <source>
        <dbReference type="EMBL" id="HJC06750.1"/>
    </source>
</evidence>
<dbReference type="Proteomes" id="UP000823910">
    <property type="component" value="Unassembled WGS sequence"/>
</dbReference>
<evidence type="ECO:0000313" key="3">
    <source>
        <dbReference type="Proteomes" id="UP000823910"/>
    </source>
</evidence>
<proteinExistence type="predicted"/>
<organism evidence="2 3">
    <name type="scientific">Candidatus Enterocloster excrementipullorum</name>
    <dbReference type="NCBI Taxonomy" id="2838559"/>
    <lineage>
        <taxon>Bacteria</taxon>
        <taxon>Bacillati</taxon>
        <taxon>Bacillota</taxon>
        <taxon>Clostridia</taxon>
        <taxon>Lachnospirales</taxon>
        <taxon>Lachnospiraceae</taxon>
        <taxon>Enterocloster</taxon>
    </lineage>
</organism>
<gene>
    <name evidence="2" type="ORF">H9704_11465</name>
</gene>
<sequence length="290" mass="31468">MKKIWAAVICAILFVGIEVFAYGAGRREKSVAVLQSQVRTQNILAETGESTSEEETDHAEEETVYQESEPEATASSAARSLPMGILCIGDEFLTRQDAAEHSYTVVLQAYLEAAGWQLPVVNEGIGQSGSLSIMKYAGVPDEIVHQYAASHPIVIATSSGSMAQESFETAISEFPDGILDVSQYKEYLPVLFMGYYGGWNKSPEELADQQKEVLQALDSNYGDLCVVIGLATGDTGQMREEYERVMEDTWGERYISVAREVENPAASNSGQAEIGTLAGGKIVSLLEALE</sequence>
<name>A0A9D2N1B6_9FIRM</name>
<dbReference type="EMBL" id="DWWT01000059">
    <property type="protein sequence ID" value="HJC06750.1"/>
    <property type="molecule type" value="Genomic_DNA"/>
</dbReference>
<feature type="region of interest" description="Disordered" evidence="1">
    <location>
        <begin position="45"/>
        <end position="77"/>
    </location>
</feature>
<protein>
    <submittedName>
        <fullName evidence="2">Uncharacterized protein</fullName>
    </submittedName>
</protein>
<comment type="caution">
    <text evidence="2">The sequence shown here is derived from an EMBL/GenBank/DDBJ whole genome shotgun (WGS) entry which is preliminary data.</text>
</comment>
<dbReference type="AlphaFoldDB" id="A0A9D2N1B6"/>
<accession>A0A9D2N1B6</accession>
<reference evidence="2" key="2">
    <citation type="submission" date="2021-04" db="EMBL/GenBank/DDBJ databases">
        <authorList>
            <person name="Gilroy R."/>
        </authorList>
    </citation>
    <scope>NUCLEOTIDE SEQUENCE</scope>
    <source>
        <strain evidence="2">CHK180-15479</strain>
    </source>
</reference>